<sequence>MDFKEIRELIEMINSSELAYFELKMGDNYIKMDKSLTRSTPEKSSRSNELNVEEIKEKVYKENTENSFKSEDTIVEESKENEDLDITTITCPMVGTFYASPAPGQDSFVKEGMKVSKGNILCIVEAMKLMNEIECEYDCEIYKILVKDGDMVEYGQPLFSVRRV</sequence>
<evidence type="ECO:0000256" key="3">
    <source>
        <dbReference type="RuleBase" id="RU364072"/>
    </source>
</evidence>
<dbReference type="Proteomes" id="UP001055437">
    <property type="component" value="Chromosome"/>
</dbReference>
<dbReference type="RefSeq" id="WP_066674363.1">
    <property type="nucleotide sequence ID" value="NZ_CABMIZ010000005.1"/>
</dbReference>
<organism evidence="5 7">
    <name type="scientific">Clostridium septicum</name>
    <dbReference type="NCBI Taxonomy" id="1504"/>
    <lineage>
        <taxon>Bacteria</taxon>
        <taxon>Bacillati</taxon>
        <taxon>Bacillota</taxon>
        <taxon>Clostridia</taxon>
        <taxon>Eubacteriales</taxon>
        <taxon>Clostridiaceae</taxon>
        <taxon>Clostridium</taxon>
    </lineage>
</organism>
<dbReference type="Gene3D" id="2.40.50.100">
    <property type="match status" value="1"/>
</dbReference>
<dbReference type="AlphaFoldDB" id="A0A9N7JJ39"/>
<dbReference type="GO" id="GO:0006633">
    <property type="term" value="P:fatty acid biosynthetic process"/>
    <property type="evidence" value="ECO:0007669"/>
    <property type="project" value="UniProtKB-KW"/>
</dbReference>
<name>A0A9N7JJ39_CLOSE</name>
<dbReference type="PRINTS" id="PR01071">
    <property type="entry name" value="ACOABIOTINCC"/>
</dbReference>
<dbReference type="NCBIfam" id="TIGR00531">
    <property type="entry name" value="BCCP"/>
    <property type="match status" value="1"/>
</dbReference>
<keyword evidence="3" id="KW-0443">Lipid metabolism</keyword>
<keyword evidence="2 3" id="KW-0092">Biotin</keyword>
<dbReference type="OrthoDB" id="9811735at2"/>
<keyword evidence="6" id="KW-0436">Ligase</keyword>
<dbReference type="InterPro" id="IPR000089">
    <property type="entry name" value="Biotin_lipoyl"/>
</dbReference>
<dbReference type="EMBL" id="CP099799">
    <property type="protein sequence ID" value="USR99748.1"/>
    <property type="molecule type" value="Genomic_DNA"/>
</dbReference>
<evidence type="ECO:0000256" key="1">
    <source>
        <dbReference type="ARBA" id="ARBA00017562"/>
    </source>
</evidence>
<dbReference type="SUPFAM" id="SSF51230">
    <property type="entry name" value="Single hybrid motif"/>
    <property type="match status" value="1"/>
</dbReference>
<dbReference type="Pfam" id="PF00364">
    <property type="entry name" value="Biotin_lipoyl"/>
    <property type="match status" value="1"/>
</dbReference>
<keyword evidence="8" id="KW-1185">Reference proteome</keyword>
<dbReference type="PROSITE" id="PS50968">
    <property type="entry name" value="BIOTINYL_LIPOYL"/>
    <property type="match status" value="1"/>
</dbReference>
<evidence type="ECO:0000313" key="8">
    <source>
        <dbReference type="Proteomes" id="UP001055437"/>
    </source>
</evidence>
<dbReference type="InterPro" id="IPR050709">
    <property type="entry name" value="Biotin_Carboxyl_Carrier/Decarb"/>
</dbReference>
<keyword evidence="3" id="KW-0444">Lipid biosynthesis</keyword>
<keyword evidence="3" id="KW-0276">Fatty acid metabolism</keyword>
<evidence type="ECO:0000256" key="2">
    <source>
        <dbReference type="ARBA" id="ARBA00023267"/>
    </source>
</evidence>
<dbReference type="InterPro" id="IPR001249">
    <property type="entry name" value="AcCoA_biotinCC"/>
</dbReference>
<dbReference type="GeneID" id="303559299"/>
<protein>
    <recommendedName>
        <fullName evidence="1 3">Biotin carboxyl carrier protein of acetyl-CoA carboxylase</fullName>
    </recommendedName>
</protein>
<dbReference type="EMBL" id="CP023671">
    <property type="protein sequence ID" value="AYE33175.1"/>
    <property type="molecule type" value="Genomic_DNA"/>
</dbReference>
<dbReference type="GO" id="GO:0009317">
    <property type="term" value="C:acetyl-CoA carboxylase complex"/>
    <property type="evidence" value="ECO:0007669"/>
    <property type="project" value="InterPro"/>
</dbReference>
<dbReference type="GO" id="GO:0003989">
    <property type="term" value="F:acetyl-CoA carboxylase activity"/>
    <property type="evidence" value="ECO:0007669"/>
    <property type="project" value="InterPro"/>
</dbReference>
<proteinExistence type="predicted"/>
<dbReference type="KEGG" id="csep:CP523_01235"/>
<dbReference type="Proteomes" id="UP000280586">
    <property type="component" value="Chromosome"/>
</dbReference>
<feature type="domain" description="Lipoyl-binding" evidence="4">
    <location>
        <begin position="86"/>
        <end position="162"/>
    </location>
</feature>
<gene>
    <name evidence="5" type="primary">accB</name>
    <name evidence="5" type="ORF">CP523_01235</name>
    <name evidence="6" type="ORF">NH397_09540</name>
</gene>
<comment type="function">
    <text evidence="3">This protein is a component of the acetyl coenzyme A carboxylase complex; first, biotin carboxylase catalyzes the carboxylation of the carrier protein and then the transcarboxylase transfers the carboxyl group to form malonyl-CoA.</text>
</comment>
<accession>A0A9N7JJ39</accession>
<reference evidence="5 7" key="1">
    <citation type="submission" date="2017-09" db="EMBL/GenBank/DDBJ databases">
        <authorList>
            <person name="Thomas P."/>
            <person name="Seyboldt C."/>
        </authorList>
    </citation>
    <scope>NUCLEOTIDE SEQUENCE [LARGE SCALE GENOMIC DNA]</scope>
    <source>
        <strain evidence="5 7">DSM 7534</strain>
    </source>
</reference>
<evidence type="ECO:0000313" key="6">
    <source>
        <dbReference type="EMBL" id="USR99748.1"/>
    </source>
</evidence>
<dbReference type="PANTHER" id="PTHR45266">
    <property type="entry name" value="OXALOACETATE DECARBOXYLASE ALPHA CHAIN"/>
    <property type="match status" value="1"/>
</dbReference>
<evidence type="ECO:0000313" key="5">
    <source>
        <dbReference type="EMBL" id="AYE33175.1"/>
    </source>
</evidence>
<evidence type="ECO:0000313" key="7">
    <source>
        <dbReference type="Proteomes" id="UP000280586"/>
    </source>
</evidence>
<keyword evidence="3" id="KW-0275">Fatty acid biosynthesis</keyword>
<comment type="pathway">
    <text evidence="3">Lipid metabolism; fatty acid biosynthesis.</text>
</comment>
<dbReference type="PANTHER" id="PTHR45266:SF3">
    <property type="entry name" value="OXALOACETATE DECARBOXYLASE ALPHA CHAIN"/>
    <property type="match status" value="1"/>
</dbReference>
<evidence type="ECO:0000259" key="4">
    <source>
        <dbReference type="PROSITE" id="PS50968"/>
    </source>
</evidence>
<dbReference type="InterPro" id="IPR011053">
    <property type="entry name" value="Single_hybrid_motif"/>
</dbReference>
<reference evidence="6" key="2">
    <citation type="submission" date="2022-06" db="EMBL/GenBank/DDBJ databases">
        <authorList>
            <person name="Holder M.E."/>
            <person name="Ajami N.J."/>
            <person name="Petrosino J.F."/>
        </authorList>
    </citation>
    <scope>NUCLEOTIDE SEQUENCE</scope>
    <source>
        <strain evidence="6">RMA 8861</strain>
    </source>
</reference>
<dbReference type="CDD" id="cd06850">
    <property type="entry name" value="biotinyl_domain"/>
    <property type="match status" value="1"/>
</dbReference>